<feature type="binding site" evidence="6">
    <location>
        <position position="177"/>
    </location>
    <ligand>
        <name>S-adenosyl-L-methionine</name>
        <dbReference type="ChEBI" id="CHEBI:59789"/>
    </ligand>
</feature>
<dbReference type="SUPFAM" id="SSF53335">
    <property type="entry name" value="S-adenosyl-L-methionine-dependent methyltransferases"/>
    <property type="match status" value="1"/>
</dbReference>
<dbReference type="InterPro" id="IPR050078">
    <property type="entry name" value="Ribosomal_L11_MeTrfase_PrmA"/>
</dbReference>
<dbReference type="GO" id="GO:0032259">
    <property type="term" value="P:methylation"/>
    <property type="evidence" value="ECO:0007669"/>
    <property type="project" value="UniProtKB-KW"/>
</dbReference>
<protein>
    <recommendedName>
        <fullName evidence="6">Ribosomal protein L11 methyltransferase</fullName>
        <shortName evidence="6">L11 Mtase</shortName>
        <ecNumber evidence="6">2.1.1.-</ecNumber>
    </recommendedName>
</protein>
<dbReference type="Pfam" id="PF06325">
    <property type="entry name" value="PrmA"/>
    <property type="match status" value="1"/>
</dbReference>
<keyword evidence="7" id="KW-0689">Ribosomal protein</keyword>
<keyword evidence="2 6" id="KW-0963">Cytoplasm</keyword>
<dbReference type="Proteomes" id="UP000199053">
    <property type="component" value="Unassembled WGS sequence"/>
</dbReference>
<feature type="binding site" evidence="6">
    <location>
        <position position="156"/>
    </location>
    <ligand>
        <name>S-adenosyl-L-methionine</name>
        <dbReference type="ChEBI" id="CHEBI:59789"/>
    </ligand>
</feature>
<evidence type="ECO:0000313" key="7">
    <source>
        <dbReference type="EMBL" id="SDL14560.1"/>
    </source>
</evidence>
<accession>A0A1G9HNQ5</accession>
<keyword evidence="3 6" id="KW-0489">Methyltransferase</keyword>
<dbReference type="GO" id="GO:0016279">
    <property type="term" value="F:protein-lysine N-methyltransferase activity"/>
    <property type="evidence" value="ECO:0007669"/>
    <property type="project" value="RHEA"/>
</dbReference>
<dbReference type="RefSeq" id="WP_092161105.1">
    <property type="nucleotide sequence ID" value="NZ_FNGA01000003.1"/>
</dbReference>
<comment type="catalytic activity">
    <reaction evidence="6">
        <text>L-lysyl-[protein] + 3 S-adenosyl-L-methionine = N(6),N(6),N(6)-trimethyl-L-lysyl-[protein] + 3 S-adenosyl-L-homocysteine + 3 H(+)</text>
        <dbReference type="Rhea" id="RHEA:54192"/>
        <dbReference type="Rhea" id="RHEA-COMP:9752"/>
        <dbReference type="Rhea" id="RHEA-COMP:13826"/>
        <dbReference type="ChEBI" id="CHEBI:15378"/>
        <dbReference type="ChEBI" id="CHEBI:29969"/>
        <dbReference type="ChEBI" id="CHEBI:57856"/>
        <dbReference type="ChEBI" id="CHEBI:59789"/>
        <dbReference type="ChEBI" id="CHEBI:61961"/>
    </reaction>
</comment>
<feature type="binding site" evidence="6">
    <location>
        <position position="130"/>
    </location>
    <ligand>
        <name>S-adenosyl-L-methionine</name>
        <dbReference type="ChEBI" id="CHEBI:59789"/>
    </ligand>
</feature>
<comment type="function">
    <text evidence="6">Methylates ribosomal protein L11.</text>
</comment>
<dbReference type="Gene3D" id="3.40.50.150">
    <property type="entry name" value="Vaccinia Virus protein VP39"/>
    <property type="match status" value="1"/>
</dbReference>
<keyword evidence="7" id="KW-0687">Ribonucleoprotein</keyword>
<evidence type="ECO:0000313" key="8">
    <source>
        <dbReference type="Proteomes" id="UP000199053"/>
    </source>
</evidence>
<sequence>MSTLLKIQFTLPEIENAECQVYLSGKVAHGWEEKPLDDDSIFYTMHLEDHSLGTEIIDEIKKRWPEAGCIHEEIEEENWGLAWKEFFVPIVCGDMFEILPPWLMDTKTEGLMHIVIEPKMAFGTGNHPTTALCLELISKLFREGKLDPKMSFFDLGTGSAILAIALAKLGLKGTGVDIDPQSIICALENMENNGVESDITLAVGSADCIDQNLKYDLVVANILSGPLIELSPAVIARLKENSILILSGILNEQAESVAKAYITKGLPAPEIFIDGEWAALLWKNTGATDN</sequence>
<dbReference type="STRING" id="246191.SAMN05660337_2249"/>
<dbReference type="InterPro" id="IPR029063">
    <property type="entry name" value="SAM-dependent_MTases_sf"/>
</dbReference>
<dbReference type="AlphaFoldDB" id="A0A1G9HNQ5"/>
<evidence type="ECO:0000256" key="3">
    <source>
        <dbReference type="ARBA" id="ARBA00022603"/>
    </source>
</evidence>
<dbReference type="GO" id="GO:0005840">
    <property type="term" value="C:ribosome"/>
    <property type="evidence" value="ECO:0007669"/>
    <property type="project" value="UniProtKB-KW"/>
</dbReference>
<evidence type="ECO:0000256" key="6">
    <source>
        <dbReference type="HAMAP-Rule" id="MF_00735"/>
    </source>
</evidence>
<dbReference type="CDD" id="cd02440">
    <property type="entry name" value="AdoMet_MTases"/>
    <property type="match status" value="1"/>
</dbReference>
<evidence type="ECO:0000256" key="4">
    <source>
        <dbReference type="ARBA" id="ARBA00022679"/>
    </source>
</evidence>
<reference evidence="8" key="1">
    <citation type="submission" date="2016-10" db="EMBL/GenBank/DDBJ databases">
        <authorList>
            <person name="Varghese N."/>
            <person name="Submissions S."/>
        </authorList>
    </citation>
    <scope>NUCLEOTIDE SEQUENCE [LARGE SCALE GENOMIC DNA]</scope>
    <source>
        <strain evidence="8">DSM 16995</strain>
    </source>
</reference>
<dbReference type="GO" id="GO:0005737">
    <property type="term" value="C:cytoplasm"/>
    <property type="evidence" value="ECO:0007669"/>
    <property type="project" value="UniProtKB-SubCell"/>
</dbReference>
<dbReference type="PANTHER" id="PTHR43648">
    <property type="entry name" value="ELECTRON TRANSFER FLAVOPROTEIN BETA SUBUNIT LYSINE METHYLTRANSFERASE"/>
    <property type="match status" value="1"/>
</dbReference>
<name>A0A1G9HNQ5_9BACT</name>
<dbReference type="HAMAP" id="MF_00735">
    <property type="entry name" value="Methyltr_PrmA"/>
    <property type="match status" value="1"/>
</dbReference>
<feature type="binding site" evidence="6">
    <location>
        <position position="221"/>
    </location>
    <ligand>
        <name>S-adenosyl-L-methionine</name>
        <dbReference type="ChEBI" id="CHEBI:59789"/>
    </ligand>
</feature>
<dbReference type="OrthoDB" id="9785995at2"/>
<dbReference type="PANTHER" id="PTHR43648:SF1">
    <property type="entry name" value="ELECTRON TRANSFER FLAVOPROTEIN BETA SUBUNIT LYSINE METHYLTRANSFERASE"/>
    <property type="match status" value="1"/>
</dbReference>
<organism evidence="7 8">
    <name type="scientific">Maridesulfovibrio ferrireducens</name>
    <dbReference type="NCBI Taxonomy" id="246191"/>
    <lineage>
        <taxon>Bacteria</taxon>
        <taxon>Pseudomonadati</taxon>
        <taxon>Thermodesulfobacteriota</taxon>
        <taxon>Desulfovibrionia</taxon>
        <taxon>Desulfovibrionales</taxon>
        <taxon>Desulfovibrionaceae</taxon>
        <taxon>Maridesulfovibrio</taxon>
    </lineage>
</organism>
<proteinExistence type="inferred from homology"/>
<evidence type="ECO:0000256" key="1">
    <source>
        <dbReference type="ARBA" id="ARBA00009741"/>
    </source>
</evidence>
<keyword evidence="5 6" id="KW-0949">S-adenosyl-L-methionine</keyword>
<comment type="subcellular location">
    <subcellularLocation>
        <location evidence="6">Cytoplasm</location>
    </subcellularLocation>
</comment>
<dbReference type="EC" id="2.1.1.-" evidence="6"/>
<gene>
    <name evidence="6" type="primary">prmA</name>
    <name evidence="7" type="ORF">SAMN05660337_2249</name>
</gene>
<dbReference type="EMBL" id="FNGA01000003">
    <property type="protein sequence ID" value="SDL14560.1"/>
    <property type="molecule type" value="Genomic_DNA"/>
</dbReference>
<dbReference type="InterPro" id="IPR004498">
    <property type="entry name" value="Ribosomal_PrmA_MeTrfase"/>
</dbReference>
<keyword evidence="8" id="KW-1185">Reference proteome</keyword>
<evidence type="ECO:0000256" key="2">
    <source>
        <dbReference type="ARBA" id="ARBA00022490"/>
    </source>
</evidence>
<keyword evidence="4 6" id="KW-0808">Transferase</keyword>
<evidence type="ECO:0000256" key="5">
    <source>
        <dbReference type="ARBA" id="ARBA00022691"/>
    </source>
</evidence>
<comment type="similarity">
    <text evidence="1 6">Belongs to the methyltransferase superfamily. PrmA family.</text>
</comment>